<sequence length="103" mass="11538">MNQELESTLRCLTTTNPTSWTEYLSWVEYAHNTRLLCYRGSGLPECCCPSETCEVWAKPSNLDSDYLYPQLQFVYLDYSSQDCGSVPNPPTPALVSTLADSGL</sequence>
<accession>A0ABV0PPZ6</accession>
<evidence type="ECO:0000313" key="2">
    <source>
        <dbReference type="Proteomes" id="UP001476798"/>
    </source>
</evidence>
<dbReference type="EMBL" id="JAHRIO010081694">
    <property type="protein sequence ID" value="MEQ2185564.1"/>
    <property type="molecule type" value="Genomic_DNA"/>
</dbReference>
<protein>
    <submittedName>
        <fullName evidence="1">Uncharacterized protein</fullName>
    </submittedName>
</protein>
<evidence type="ECO:0000313" key="1">
    <source>
        <dbReference type="EMBL" id="MEQ2185564.1"/>
    </source>
</evidence>
<dbReference type="Proteomes" id="UP001476798">
    <property type="component" value="Unassembled WGS sequence"/>
</dbReference>
<gene>
    <name evidence="1" type="ORF">GOODEAATRI_019476</name>
</gene>
<organism evidence="1 2">
    <name type="scientific">Goodea atripinnis</name>
    <dbReference type="NCBI Taxonomy" id="208336"/>
    <lineage>
        <taxon>Eukaryota</taxon>
        <taxon>Metazoa</taxon>
        <taxon>Chordata</taxon>
        <taxon>Craniata</taxon>
        <taxon>Vertebrata</taxon>
        <taxon>Euteleostomi</taxon>
        <taxon>Actinopterygii</taxon>
        <taxon>Neopterygii</taxon>
        <taxon>Teleostei</taxon>
        <taxon>Neoteleostei</taxon>
        <taxon>Acanthomorphata</taxon>
        <taxon>Ovalentaria</taxon>
        <taxon>Atherinomorphae</taxon>
        <taxon>Cyprinodontiformes</taxon>
        <taxon>Goodeidae</taxon>
        <taxon>Goodea</taxon>
    </lineage>
</organism>
<comment type="caution">
    <text evidence="1">The sequence shown here is derived from an EMBL/GenBank/DDBJ whole genome shotgun (WGS) entry which is preliminary data.</text>
</comment>
<proteinExistence type="predicted"/>
<reference evidence="1 2" key="1">
    <citation type="submission" date="2021-06" db="EMBL/GenBank/DDBJ databases">
        <authorList>
            <person name="Palmer J.M."/>
        </authorList>
    </citation>
    <scope>NUCLEOTIDE SEQUENCE [LARGE SCALE GENOMIC DNA]</scope>
    <source>
        <strain evidence="1 2">GA_2019</strain>
        <tissue evidence="1">Muscle</tissue>
    </source>
</reference>
<keyword evidence="2" id="KW-1185">Reference proteome</keyword>
<name>A0ABV0PPZ6_9TELE</name>